<evidence type="ECO:0000256" key="8">
    <source>
        <dbReference type="ARBA" id="ARBA00049120"/>
    </source>
</evidence>
<evidence type="ECO:0000313" key="10">
    <source>
        <dbReference type="EMBL" id="OHA21989.1"/>
    </source>
</evidence>
<dbReference type="GO" id="GO:0015667">
    <property type="term" value="F:site-specific DNA-methyltransferase (cytosine-N4-specific) activity"/>
    <property type="evidence" value="ECO:0007669"/>
    <property type="project" value="UniProtKB-EC"/>
</dbReference>
<dbReference type="PROSITE" id="PS00093">
    <property type="entry name" value="N4_MTASE"/>
    <property type="match status" value="1"/>
</dbReference>
<evidence type="ECO:0000256" key="4">
    <source>
        <dbReference type="ARBA" id="ARBA00022679"/>
    </source>
</evidence>
<sequence length="411" mass="46952">MISSPVTQKISEYGSLISPARDRNEPIYNWHAFKHSYSKNLVEKLVGSFNLDKGSWVLDPFCGGGTTLLACKELGINSRGLDILPFSVFLSNVKARTYDPRELKKQLKHFHTENGTMPKNASLPDIAIVNKAFSEDVKKKLLSLKYKIKAIRNPEVRDFYMLGLLSILESVSNTSKSGGFLRITKKRVSGKDVYPKYLLRVETMINDVEKFNDGLRFTRVETSAEISDSRQFSTARKFDAIITSPPYPNRHDYTRIYGLEMIFDFIQDNDELKQIRYNTLRSHVEARKQFEAPNYKQPIIIKKIIARVEKAGLNNSKVPEMISGYFEDMYLSLCQMQKHLKRGGKLALVVSNVRFGGVNIPVDQLLAQIGEQAGLHTEDILMARYRGNSAQQMGRFQRKPSRESIVVWRNP</sequence>
<feature type="domain" description="DNA methylase N-4/N-6" evidence="9">
    <location>
        <begin position="31"/>
        <end position="83"/>
    </location>
</feature>
<protein>
    <recommendedName>
        <fullName evidence="2">site-specific DNA-methyltransferase (cytosine-N(4)-specific)</fullName>
        <ecNumber evidence="2">2.1.1.113</ecNumber>
    </recommendedName>
</protein>
<dbReference type="Pfam" id="PF01555">
    <property type="entry name" value="N6_N4_Mtase"/>
    <property type="match status" value="1"/>
</dbReference>
<dbReference type="GO" id="GO:0008170">
    <property type="term" value="F:N-methyltransferase activity"/>
    <property type="evidence" value="ECO:0007669"/>
    <property type="project" value="InterPro"/>
</dbReference>
<keyword evidence="3" id="KW-0489">Methyltransferase</keyword>
<keyword evidence="6" id="KW-0680">Restriction system</keyword>
<dbReference type="EC" id="2.1.1.113" evidence="2"/>
<dbReference type="GO" id="GO:0009307">
    <property type="term" value="P:DNA restriction-modification system"/>
    <property type="evidence" value="ECO:0007669"/>
    <property type="project" value="UniProtKB-KW"/>
</dbReference>
<dbReference type="InterPro" id="IPR029063">
    <property type="entry name" value="SAM-dependent_MTases_sf"/>
</dbReference>
<comment type="catalytic activity">
    <reaction evidence="8">
        <text>a 2'-deoxycytidine in DNA + S-adenosyl-L-methionine = an N(4)-methyl-2'-deoxycytidine in DNA + S-adenosyl-L-homocysteine + H(+)</text>
        <dbReference type="Rhea" id="RHEA:16857"/>
        <dbReference type="Rhea" id="RHEA-COMP:11369"/>
        <dbReference type="Rhea" id="RHEA-COMP:13674"/>
        <dbReference type="ChEBI" id="CHEBI:15378"/>
        <dbReference type="ChEBI" id="CHEBI:57856"/>
        <dbReference type="ChEBI" id="CHEBI:59789"/>
        <dbReference type="ChEBI" id="CHEBI:85452"/>
        <dbReference type="ChEBI" id="CHEBI:137933"/>
        <dbReference type="EC" id="2.1.1.113"/>
    </reaction>
</comment>
<accession>A0A1G2MFQ4</accession>
<dbReference type="SUPFAM" id="SSF53335">
    <property type="entry name" value="S-adenosyl-L-methionine-dependent methyltransferases"/>
    <property type="match status" value="2"/>
</dbReference>
<evidence type="ECO:0000256" key="1">
    <source>
        <dbReference type="ARBA" id="ARBA00010203"/>
    </source>
</evidence>
<evidence type="ECO:0000256" key="5">
    <source>
        <dbReference type="ARBA" id="ARBA00022691"/>
    </source>
</evidence>
<evidence type="ECO:0000256" key="6">
    <source>
        <dbReference type="ARBA" id="ARBA00022747"/>
    </source>
</evidence>
<dbReference type="GO" id="GO:0003677">
    <property type="term" value="F:DNA binding"/>
    <property type="evidence" value="ECO:0007669"/>
    <property type="project" value="UniProtKB-KW"/>
</dbReference>
<comment type="similarity">
    <text evidence="1">Belongs to the N(4)/N(6)-methyltransferase family. N(4) subfamily.</text>
</comment>
<name>A0A1G2MFQ4_9BACT</name>
<dbReference type="GO" id="GO:0032259">
    <property type="term" value="P:methylation"/>
    <property type="evidence" value="ECO:0007669"/>
    <property type="project" value="UniProtKB-KW"/>
</dbReference>
<organism evidence="10 11">
    <name type="scientific">Candidatus Taylorbacteria bacterium RIFCSPHIGHO2_02_49_25</name>
    <dbReference type="NCBI Taxonomy" id="1802305"/>
    <lineage>
        <taxon>Bacteria</taxon>
        <taxon>Candidatus Tayloriibacteriota</taxon>
    </lineage>
</organism>
<dbReference type="Gene3D" id="3.40.50.150">
    <property type="entry name" value="Vaccinia Virus protein VP39"/>
    <property type="match status" value="2"/>
</dbReference>
<evidence type="ECO:0000256" key="3">
    <source>
        <dbReference type="ARBA" id="ARBA00022603"/>
    </source>
</evidence>
<reference evidence="10 11" key="1">
    <citation type="journal article" date="2016" name="Nat. Commun.">
        <title>Thousands of microbial genomes shed light on interconnected biogeochemical processes in an aquifer system.</title>
        <authorList>
            <person name="Anantharaman K."/>
            <person name="Brown C.T."/>
            <person name="Hug L.A."/>
            <person name="Sharon I."/>
            <person name="Castelle C.J."/>
            <person name="Probst A.J."/>
            <person name="Thomas B.C."/>
            <person name="Singh A."/>
            <person name="Wilkins M.J."/>
            <person name="Karaoz U."/>
            <person name="Brodie E.L."/>
            <person name="Williams K.H."/>
            <person name="Hubbard S.S."/>
            <person name="Banfield J.F."/>
        </authorList>
    </citation>
    <scope>NUCLEOTIDE SEQUENCE [LARGE SCALE GENOMIC DNA]</scope>
</reference>
<dbReference type="EMBL" id="MHRJ01000033">
    <property type="protein sequence ID" value="OHA21989.1"/>
    <property type="molecule type" value="Genomic_DNA"/>
</dbReference>
<evidence type="ECO:0000259" key="9">
    <source>
        <dbReference type="Pfam" id="PF01555"/>
    </source>
</evidence>
<dbReference type="Proteomes" id="UP000176493">
    <property type="component" value="Unassembled WGS sequence"/>
</dbReference>
<keyword evidence="7" id="KW-0238">DNA-binding</keyword>
<evidence type="ECO:0000256" key="2">
    <source>
        <dbReference type="ARBA" id="ARBA00012185"/>
    </source>
</evidence>
<gene>
    <name evidence="10" type="ORF">A2W52_01170</name>
</gene>
<dbReference type="AlphaFoldDB" id="A0A1G2MFQ4"/>
<keyword evidence="4" id="KW-0808">Transferase</keyword>
<comment type="caution">
    <text evidence="10">The sequence shown here is derived from an EMBL/GenBank/DDBJ whole genome shotgun (WGS) entry which is preliminary data.</text>
</comment>
<dbReference type="InterPro" id="IPR002941">
    <property type="entry name" value="DNA_methylase_N4/N6"/>
</dbReference>
<keyword evidence="5" id="KW-0949">S-adenosyl-L-methionine</keyword>
<evidence type="ECO:0000256" key="7">
    <source>
        <dbReference type="ARBA" id="ARBA00023125"/>
    </source>
</evidence>
<proteinExistence type="inferred from homology"/>
<evidence type="ECO:0000313" key="11">
    <source>
        <dbReference type="Proteomes" id="UP000176493"/>
    </source>
</evidence>
<dbReference type="InterPro" id="IPR017985">
    <property type="entry name" value="MeTrfase_CN4_CS"/>
</dbReference>